<feature type="compositionally biased region" description="Low complexity" evidence="1">
    <location>
        <begin position="220"/>
        <end position="231"/>
    </location>
</feature>
<keyword evidence="3" id="KW-1185">Reference proteome</keyword>
<comment type="caution">
    <text evidence="2">The sequence shown here is derived from an EMBL/GenBank/DDBJ whole genome shotgun (WGS) entry which is preliminary data.</text>
</comment>
<name>A0A1Y2FJ46_PROLT</name>
<dbReference type="GeneID" id="63787706"/>
<feature type="region of interest" description="Disordered" evidence="1">
    <location>
        <begin position="215"/>
        <end position="258"/>
    </location>
</feature>
<gene>
    <name evidence="2" type="ORF">BCR37DRAFT_392108</name>
</gene>
<feature type="region of interest" description="Disordered" evidence="1">
    <location>
        <begin position="97"/>
        <end position="118"/>
    </location>
</feature>
<organism evidence="2 3">
    <name type="scientific">Protomyces lactucae-debilis</name>
    <dbReference type="NCBI Taxonomy" id="2754530"/>
    <lineage>
        <taxon>Eukaryota</taxon>
        <taxon>Fungi</taxon>
        <taxon>Dikarya</taxon>
        <taxon>Ascomycota</taxon>
        <taxon>Taphrinomycotina</taxon>
        <taxon>Taphrinomycetes</taxon>
        <taxon>Taphrinales</taxon>
        <taxon>Protomycetaceae</taxon>
        <taxon>Protomyces</taxon>
    </lineage>
</organism>
<accession>A0A1Y2FJ46</accession>
<dbReference type="RefSeq" id="XP_040725922.1">
    <property type="nucleotide sequence ID" value="XM_040871107.1"/>
</dbReference>
<proteinExistence type="predicted"/>
<dbReference type="AlphaFoldDB" id="A0A1Y2FJ46"/>
<evidence type="ECO:0000256" key="1">
    <source>
        <dbReference type="SAM" id="MobiDB-lite"/>
    </source>
</evidence>
<evidence type="ECO:0000313" key="3">
    <source>
        <dbReference type="Proteomes" id="UP000193685"/>
    </source>
</evidence>
<dbReference type="Proteomes" id="UP000193685">
    <property type="component" value="Unassembled WGS sequence"/>
</dbReference>
<evidence type="ECO:0000313" key="2">
    <source>
        <dbReference type="EMBL" id="ORY83627.1"/>
    </source>
</evidence>
<protein>
    <submittedName>
        <fullName evidence="2">Uncharacterized protein</fullName>
    </submittedName>
</protein>
<dbReference type="EMBL" id="MCFI01000007">
    <property type="protein sequence ID" value="ORY83627.1"/>
    <property type="molecule type" value="Genomic_DNA"/>
</dbReference>
<feature type="compositionally biased region" description="Basic and acidic residues" evidence="1">
    <location>
        <begin position="247"/>
        <end position="258"/>
    </location>
</feature>
<sequence>MGESRIASSLDAGHCPVAADYQPVRIDAIMEQQGEDHDHHYETSSTQKTQCVGAAWTRKDQLEDIDEVDDDSSIEYTQYTLVGTVTHVNEQLEVQVQDNKPSNWLQKEAPRSNEGDDQSIDYDAAFESAEETNEAILNYQAADAEQNDMMTVEVNQQRPVWPWQKVSAAVTCETDSPMGEHTGSQASTRPEVSMVPAVSARGQRMPFQFSGSIRKATASPQTGPQEPPEQTVSSETAFSDHPSGNAMEHDSVKEEPNREAMLDDEEVFKADWLARGAQLAQACAEFTTDMGKCREAKTRMLAMHRQKYEEQRERLLMREAGLVAKLAKTKQELSSFRRGV</sequence>
<reference evidence="2 3" key="1">
    <citation type="submission" date="2016-07" db="EMBL/GenBank/DDBJ databases">
        <title>Pervasive Adenine N6-methylation of Active Genes in Fungi.</title>
        <authorList>
            <consortium name="DOE Joint Genome Institute"/>
            <person name="Mondo S.J."/>
            <person name="Dannebaum R.O."/>
            <person name="Kuo R.C."/>
            <person name="Labutti K."/>
            <person name="Haridas S."/>
            <person name="Kuo A."/>
            <person name="Salamov A."/>
            <person name="Ahrendt S.R."/>
            <person name="Lipzen A."/>
            <person name="Sullivan W."/>
            <person name="Andreopoulos W.B."/>
            <person name="Clum A."/>
            <person name="Lindquist E."/>
            <person name="Daum C."/>
            <person name="Ramamoorthy G.K."/>
            <person name="Gryganskyi A."/>
            <person name="Culley D."/>
            <person name="Magnuson J.K."/>
            <person name="James T.Y."/>
            <person name="O'Malley M.A."/>
            <person name="Stajich J.E."/>
            <person name="Spatafora J.W."/>
            <person name="Visel A."/>
            <person name="Grigoriev I.V."/>
        </authorList>
    </citation>
    <scope>NUCLEOTIDE SEQUENCE [LARGE SCALE GENOMIC DNA]</scope>
    <source>
        <strain evidence="2 3">12-1054</strain>
    </source>
</reference>